<evidence type="ECO:0000313" key="8">
    <source>
        <dbReference type="EMBL" id="RJF85713.1"/>
    </source>
</evidence>
<accession>A0A418W6P1</accession>
<name>A0A418W6P1_9SPHN</name>
<protein>
    <recommendedName>
        <fullName evidence="3 6">Flagellar basal-body rod protein FlgC</fullName>
    </recommendedName>
</protein>
<dbReference type="OrthoDB" id="9813951at2"/>
<keyword evidence="8" id="KW-0966">Cell projection</keyword>
<dbReference type="Proteomes" id="UP000286100">
    <property type="component" value="Unassembled WGS sequence"/>
</dbReference>
<dbReference type="InterPro" id="IPR006299">
    <property type="entry name" value="FlgC"/>
</dbReference>
<dbReference type="PANTHER" id="PTHR30435:SF2">
    <property type="entry name" value="FLAGELLAR BASAL-BODY ROD PROTEIN FLGC"/>
    <property type="match status" value="1"/>
</dbReference>
<evidence type="ECO:0000256" key="6">
    <source>
        <dbReference type="RuleBase" id="RU362062"/>
    </source>
</evidence>
<comment type="subunit">
    <text evidence="5 6">The basal body constitutes a major portion of the flagellar organelle and consists of four rings (L,P,S, and M) mounted on a central rod. The rod consists of about 26 subunits of FlgG in the distal portion, and FlgB, FlgC and FlgF are thought to build up the proximal portion of the rod with about 6 subunits each.</text>
</comment>
<comment type="caution">
    <text evidence="8">The sequence shown here is derived from an EMBL/GenBank/DDBJ whole genome shotgun (WGS) entry which is preliminary data.</text>
</comment>
<keyword evidence="4 6" id="KW-0975">Bacterial flagellum</keyword>
<dbReference type="InterPro" id="IPR010930">
    <property type="entry name" value="Flg_bb/hook_C_dom"/>
</dbReference>
<evidence type="ECO:0000256" key="2">
    <source>
        <dbReference type="ARBA" id="ARBA00009677"/>
    </source>
</evidence>
<evidence type="ECO:0000256" key="1">
    <source>
        <dbReference type="ARBA" id="ARBA00004117"/>
    </source>
</evidence>
<evidence type="ECO:0000256" key="3">
    <source>
        <dbReference type="ARBA" id="ARBA00017941"/>
    </source>
</evidence>
<sequence length="135" mass="14525">MDLKSSIGVSASGLRAQSLRMRVIAENLANQDSVARTAGGDPYRRRVATFKAEVDRASGATNVTVKSIEGDKSDFPQIYQPGNPAANAQGYVRRPNVNGLIESADMKAAQRSYEANLNAIEAARGLTMRTIDLLK</sequence>
<dbReference type="AlphaFoldDB" id="A0A418W6P1"/>
<organism evidence="8 9">
    <name type="scientific">Sphingomonas cavernae</name>
    <dbReference type="NCBI Taxonomy" id="2320861"/>
    <lineage>
        <taxon>Bacteria</taxon>
        <taxon>Pseudomonadati</taxon>
        <taxon>Pseudomonadota</taxon>
        <taxon>Alphaproteobacteria</taxon>
        <taxon>Sphingomonadales</taxon>
        <taxon>Sphingomonadaceae</taxon>
        <taxon>Sphingomonas</taxon>
    </lineage>
</organism>
<dbReference type="PANTHER" id="PTHR30435">
    <property type="entry name" value="FLAGELLAR PROTEIN"/>
    <property type="match status" value="1"/>
</dbReference>
<dbReference type="Pfam" id="PF06429">
    <property type="entry name" value="Flg_bbr_C"/>
    <property type="match status" value="1"/>
</dbReference>
<dbReference type="GO" id="GO:0030694">
    <property type="term" value="C:bacterial-type flagellum basal body, rod"/>
    <property type="evidence" value="ECO:0007669"/>
    <property type="project" value="UniProtKB-UniRule"/>
</dbReference>
<dbReference type="NCBIfam" id="TIGR01395">
    <property type="entry name" value="FlgC"/>
    <property type="match status" value="1"/>
</dbReference>
<evidence type="ECO:0000259" key="7">
    <source>
        <dbReference type="Pfam" id="PF06429"/>
    </source>
</evidence>
<dbReference type="RefSeq" id="WP_119764729.1">
    <property type="nucleotide sequence ID" value="NZ_QYUM01000004.1"/>
</dbReference>
<comment type="similarity">
    <text evidence="2">Belongs to the flagella basal body rod proteins family.</text>
</comment>
<proteinExistence type="inferred from homology"/>
<keyword evidence="8" id="KW-0282">Flagellum</keyword>
<keyword evidence="9" id="KW-1185">Reference proteome</keyword>
<evidence type="ECO:0000313" key="9">
    <source>
        <dbReference type="Proteomes" id="UP000286100"/>
    </source>
</evidence>
<feature type="domain" description="Flagellar basal-body/hook protein C-terminal" evidence="7">
    <location>
        <begin position="88"/>
        <end position="132"/>
    </location>
</feature>
<evidence type="ECO:0000256" key="4">
    <source>
        <dbReference type="ARBA" id="ARBA00023143"/>
    </source>
</evidence>
<reference evidence="8 9" key="1">
    <citation type="submission" date="2018-09" db="EMBL/GenBank/DDBJ databases">
        <authorList>
            <person name="Zhu H."/>
        </authorList>
    </citation>
    <scope>NUCLEOTIDE SEQUENCE [LARGE SCALE GENOMIC DNA]</scope>
    <source>
        <strain evidence="8 9">K2R01-6</strain>
    </source>
</reference>
<comment type="subcellular location">
    <subcellularLocation>
        <location evidence="1 6">Bacterial flagellum basal body</location>
    </subcellularLocation>
</comment>
<evidence type="ECO:0000256" key="5">
    <source>
        <dbReference type="ARBA" id="ARBA00025933"/>
    </source>
</evidence>
<dbReference type="GO" id="GO:0071978">
    <property type="term" value="P:bacterial-type flagellum-dependent swarming motility"/>
    <property type="evidence" value="ECO:0007669"/>
    <property type="project" value="TreeGrafter"/>
</dbReference>
<keyword evidence="8" id="KW-0969">Cilium</keyword>
<gene>
    <name evidence="8" type="primary">flgC</name>
    <name evidence="8" type="ORF">D3876_17650</name>
</gene>
<dbReference type="EMBL" id="QYUM01000004">
    <property type="protein sequence ID" value="RJF85713.1"/>
    <property type="molecule type" value="Genomic_DNA"/>
</dbReference>